<comment type="similarity">
    <text evidence="2 8">Belongs to the ammonia transporter channel (TC 1.A.11.2) family.</text>
</comment>
<dbReference type="PROSITE" id="PS01219">
    <property type="entry name" value="AMMONIUM_TRANSP"/>
    <property type="match status" value="1"/>
</dbReference>
<keyword evidence="4 8" id="KW-0812">Transmembrane</keyword>
<comment type="subcellular location">
    <subcellularLocation>
        <location evidence="8">Cell membrane</location>
        <topology evidence="8">Multi-pass membrane protein</topology>
    </subcellularLocation>
    <subcellularLocation>
        <location evidence="1">Membrane</location>
        <topology evidence="1">Multi-pass membrane protein</topology>
    </subcellularLocation>
</comment>
<dbReference type="InterPro" id="IPR018047">
    <property type="entry name" value="Ammonium_transpt_CS"/>
</dbReference>
<keyword evidence="11" id="KW-1185">Reference proteome</keyword>
<organism evidence="10 11">
    <name type="scientific">Bifidobacterium thermacidophilum</name>
    <dbReference type="NCBI Taxonomy" id="246618"/>
    <lineage>
        <taxon>Bacteria</taxon>
        <taxon>Bacillati</taxon>
        <taxon>Actinomycetota</taxon>
        <taxon>Actinomycetes</taxon>
        <taxon>Bifidobacteriales</taxon>
        <taxon>Bifidobacteriaceae</taxon>
        <taxon>Bifidobacterium</taxon>
    </lineage>
</organism>
<dbReference type="PANTHER" id="PTHR11730:SF89">
    <property type="entry name" value="AMMONIUM TRANSPORTER SLL0108-RELATED"/>
    <property type="match status" value="1"/>
</dbReference>
<accession>A0ABW8KQ49</accession>
<name>A0ABW8KQ49_9BIFI</name>
<dbReference type="RefSeq" id="WP_404441428.1">
    <property type="nucleotide sequence ID" value="NZ_JAOQBW010000005.1"/>
</dbReference>
<dbReference type="EMBL" id="JAOQBW010000005">
    <property type="protein sequence ID" value="MFK3576669.1"/>
    <property type="molecule type" value="Genomic_DNA"/>
</dbReference>
<evidence type="ECO:0000256" key="3">
    <source>
        <dbReference type="ARBA" id="ARBA00022448"/>
    </source>
</evidence>
<protein>
    <recommendedName>
        <fullName evidence="8">Ammonium transporter</fullName>
    </recommendedName>
</protein>
<keyword evidence="7 8" id="KW-0924">Ammonia transport</keyword>
<dbReference type="InterPro" id="IPR024041">
    <property type="entry name" value="NH4_transpt_AmtB-like_dom"/>
</dbReference>
<feature type="transmembrane region" description="Helical" evidence="8">
    <location>
        <begin position="316"/>
        <end position="336"/>
    </location>
</feature>
<sequence>MSSTNVIWTLLAATLVFMMQAGFAMLETGFTRAKNAGNIAMKNLMDYCIGTVLFWIFGFGIMFGPSIGGIIGKPDFFVTSSYQYNQYVPTMVYLMFQTVFCATSATIVSGAMAERTKFSAYLLYSALISAIVYPISGHWCWNSDGWLAQLGFHDFAGSTVVHMVGGISALVGAIFLGPRIGKFDKNGKARAIPGHSMTLAMLGIFLLWIGWFGFNPGSTITADGKDTWVEMGSIFITTNLAAAVGALTAMFLAWKKYGKPDVGLTINGALAGLIGITAGCDVVSPVGAFFIGLICAFIYVYAASIVENKFKIDDPVGAFAAHGCCGAGGTLLVGLFAKDGGLFYGGGLKLLGVELLGVVAVAAWTTVTMIIIFWVIKHTIGLRVSAKEELSGLDLPEHGLVAAYADFEPSVLTKSEDSYEARIAREAEAEAAGAAGAAGAPAKEAAAAK</sequence>
<evidence type="ECO:0000256" key="2">
    <source>
        <dbReference type="ARBA" id="ARBA00005887"/>
    </source>
</evidence>
<evidence type="ECO:0000256" key="4">
    <source>
        <dbReference type="ARBA" id="ARBA00022692"/>
    </source>
</evidence>
<evidence type="ECO:0000256" key="5">
    <source>
        <dbReference type="ARBA" id="ARBA00022989"/>
    </source>
</evidence>
<gene>
    <name evidence="10" type="ORF">OCH74_07390</name>
</gene>
<dbReference type="NCBIfam" id="TIGR00836">
    <property type="entry name" value="amt"/>
    <property type="match status" value="1"/>
</dbReference>
<dbReference type="SUPFAM" id="SSF111352">
    <property type="entry name" value="Ammonium transporter"/>
    <property type="match status" value="1"/>
</dbReference>
<keyword evidence="6 8" id="KW-0472">Membrane</keyword>
<evidence type="ECO:0000259" key="9">
    <source>
        <dbReference type="Pfam" id="PF00909"/>
    </source>
</evidence>
<keyword evidence="5 8" id="KW-1133">Transmembrane helix</keyword>
<evidence type="ECO:0000256" key="6">
    <source>
        <dbReference type="ARBA" id="ARBA00023136"/>
    </source>
</evidence>
<evidence type="ECO:0000256" key="8">
    <source>
        <dbReference type="RuleBase" id="RU362002"/>
    </source>
</evidence>
<proteinExistence type="inferred from homology"/>
<feature type="transmembrane region" description="Helical" evidence="8">
    <location>
        <begin position="155"/>
        <end position="176"/>
    </location>
</feature>
<keyword evidence="3 8" id="KW-0813">Transport</keyword>
<dbReference type="InterPro" id="IPR029020">
    <property type="entry name" value="Ammonium/urea_transptr"/>
</dbReference>
<feature type="transmembrane region" description="Helical" evidence="8">
    <location>
        <begin position="91"/>
        <end position="111"/>
    </location>
</feature>
<evidence type="ECO:0000256" key="1">
    <source>
        <dbReference type="ARBA" id="ARBA00004141"/>
    </source>
</evidence>
<evidence type="ECO:0000313" key="10">
    <source>
        <dbReference type="EMBL" id="MFK3576669.1"/>
    </source>
</evidence>
<feature type="transmembrane region" description="Helical" evidence="8">
    <location>
        <begin position="118"/>
        <end position="135"/>
    </location>
</feature>
<feature type="domain" description="Ammonium transporter AmtB-like" evidence="9">
    <location>
        <begin position="8"/>
        <end position="402"/>
    </location>
</feature>
<evidence type="ECO:0000256" key="7">
    <source>
        <dbReference type="ARBA" id="ARBA00023177"/>
    </source>
</evidence>
<dbReference type="InterPro" id="IPR001905">
    <property type="entry name" value="Ammonium_transpt"/>
</dbReference>
<feature type="transmembrane region" description="Helical" evidence="8">
    <location>
        <begin position="261"/>
        <end position="279"/>
    </location>
</feature>
<dbReference type="PANTHER" id="PTHR11730">
    <property type="entry name" value="AMMONIUM TRANSPORTER"/>
    <property type="match status" value="1"/>
</dbReference>
<comment type="caution">
    <text evidence="10">The sequence shown here is derived from an EMBL/GenBank/DDBJ whole genome shotgun (WGS) entry which is preliminary data.</text>
</comment>
<reference evidence="10 11" key="1">
    <citation type="submission" date="2022-09" db="EMBL/GenBank/DDBJ databases">
        <title>Genome sequencing of four strains from tibetan pig.</title>
        <authorList>
            <person name="Feng J."/>
        </authorList>
    </citation>
    <scope>NUCLEOTIDE SEQUENCE [LARGE SCALE GENOMIC DNA]</scope>
    <source>
        <strain evidence="10 11">11-1-1</strain>
    </source>
</reference>
<feature type="transmembrane region" description="Helical" evidence="8">
    <location>
        <begin position="234"/>
        <end position="254"/>
    </location>
</feature>
<dbReference type="Gene3D" id="1.10.3430.10">
    <property type="entry name" value="Ammonium transporter AmtB like domains"/>
    <property type="match status" value="1"/>
</dbReference>
<feature type="transmembrane region" description="Helical" evidence="8">
    <location>
        <begin position="6"/>
        <end position="26"/>
    </location>
</feature>
<dbReference type="Proteomes" id="UP001620273">
    <property type="component" value="Unassembled WGS sequence"/>
</dbReference>
<feature type="transmembrane region" description="Helical" evidence="8">
    <location>
        <begin position="356"/>
        <end position="376"/>
    </location>
</feature>
<evidence type="ECO:0000313" key="11">
    <source>
        <dbReference type="Proteomes" id="UP001620273"/>
    </source>
</evidence>
<feature type="transmembrane region" description="Helical" evidence="8">
    <location>
        <begin position="197"/>
        <end position="214"/>
    </location>
</feature>
<dbReference type="Pfam" id="PF00909">
    <property type="entry name" value="Ammonium_transp"/>
    <property type="match status" value="1"/>
</dbReference>
<feature type="transmembrane region" description="Helical" evidence="8">
    <location>
        <begin position="285"/>
        <end position="304"/>
    </location>
</feature>
<feature type="transmembrane region" description="Helical" evidence="8">
    <location>
        <begin position="47"/>
        <end position="71"/>
    </location>
</feature>